<name>A0A7W7ZRF6_9BACT</name>
<dbReference type="AlphaFoldDB" id="A0A7W7ZRF6"/>
<sequence>MRYWWVNQNQTHRQELEGGYLWSPKRNANDARNPFYEFMREVVPGDVVFSFVDTKIIAIGIVISYCYENPKPAEFGGVGTYWNTIGWRVRVTFTRLNRQVRPKDHMDVLQSVLPPKYSPLQTSGNGNQGVYLTMVSEPLAQTLIGLIGTEAINLVRYLPAIDPFSAPARETADLEVWENHIEKTIQEEPDLSETERESLVIARRGQGLYKQRVMQIESKCRITKVDNPAHLRASHCKPWRDCVSNEERLDGENGLLLTPSIDHLFDRGFISFENTGRLIIAPVAHLPSLQRMGVSTDQPVNVGEFSEGQRHFLDYHRNSVLLMALH</sequence>
<evidence type="ECO:0000313" key="3">
    <source>
        <dbReference type="Proteomes" id="UP000584867"/>
    </source>
</evidence>
<evidence type="ECO:0000313" key="2">
    <source>
        <dbReference type="EMBL" id="MBB5063941.1"/>
    </source>
</evidence>
<dbReference type="EMBL" id="JACHIO010000008">
    <property type="protein sequence ID" value="MBB5063941.1"/>
    <property type="molecule type" value="Genomic_DNA"/>
</dbReference>
<dbReference type="InterPro" id="IPR003615">
    <property type="entry name" value="HNH_nuc"/>
</dbReference>
<evidence type="ECO:0000259" key="1">
    <source>
        <dbReference type="Pfam" id="PF13391"/>
    </source>
</evidence>
<dbReference type="RefSeq" id="WP_184255478.1">
    <property type="nucleotide sequence ID" value="NZ_JACHIO010000008.1"/>
</dbReference>
<organism evidence="2 3">
    <name type="scientific">Granulicella mallensis</name>
    <dbReference type="NCBI Taxonomy" id="940614"/>
    <lineage>
        <taxon>Bacteria</taxon>
        <taxon>Pseudomonadati</taxon>
        <taxon>Acidobacteriota</taxon>
        <taxon>Terriglobia</taxon>
        <taxon>Terriglobales</taxon>
        <taxon>Acidobacteriaceae</taxon>
        <taxon>Granulicella</taxon>
    </lineage>
</organism>
<reference evidence="2 3" key="1">
    <citation type="submission" date="2020-08" db="EMBL/GenBank/DDBJ databases">
        <title>Genomic Encyclopedia of Type Strains, Phase IV (KMG-V): Genome sequencing to study the core and pangenomes of soil and plant-associated prokaryotes.</title>
        <authorList>
            <person name="Whitman W."/>
        </authorList>
    </citation>
    <scope>NUCLEOTIDE SEQUENCE [LARGE SCALE GENOMIC DNA]</scope>
    <source>
        <strain evidence="2 3">X5P3</strain>
    </source>
</reference>
<dbReference type="Pfam" id="PF13391">
    <property type="entry name" value="HNH_2"/>
    <property type="match status" value="1"/>
</dbReference>
<dbReference type="Proteomes" id="UP000584867">
    <property type="component" value="Unassembled WGS sequence"/>
</dbReference>
<protein>
    <recommendedName>
        <fullName evidence="1">HNH nuclease domain-containing protein</fullName>
    </recommendedName>
</protein>
<proteinExistence type="predicted"/>
<gene>
    <name evidence="2" type="ORF">HDF15_002289</name>
</gene>
<comment type="caution">
    <text evidence="2">The sequence shown here is derived from an EMBL/GenBank/DDBJ whole genome shotgun (WGS) entry which is preliminary data.</text>
</comment>
<accession>A0A7W7ZRF6</accession>
<feature type="domain" description="HNH nuclease" evidence="1">
    <location>
        <begin position="220"/>
        <end position="273"/>
    </location>
</feature>